<dbReference type="Pfam" id="PF12833">
    <property type="entry name" value="HTH_18"/>
    <property type="match status" value="1"/>
</dbReference>
<dbReference type="Gene3D" id="1.10.10.60">
    <property type="entry name" value="Homeodomain-like"/>
    <property type="match status" value="1"/>
</dbReference>
<evidence type="ECO:0000256" key="1">
    <source>
        <dbReference type="ARBA" id="ARBA00023015"/>
    </source>
</evidence>
<dbReference type="InterPro" id="IPR018060">
    <property type="entry name" value="HTH_AraC"/>
</dbReference>
<keyword evidence="6" id="KW-1185">Reference proteome</keyword>
<dbReference type="InterPro" id="IPR009057">
    <property type="entry name" value="Homeodomain-like_sf"/>
</dbReference>
<dbReference type="RefSeq" id="WP_211348593.1">
    <property type="nucleotide sequence ID" value="NZ_SNYV01000018.1"/>
</dbReference>
<dbReference type="PANTHER" id="PTHR43280:SF32">
    <property type="entry name" value="TRANSCRIPTIONAL REGULATORY PROTEIN"/>
    <property type="match status" value="1"/>
</dbReference>
<dbReference type="InterPro" id="IPR020449">
    <property type="entry name" value="Tscrpt_reg_AraC-type_HTH"/>
</dbReference>
<evidence type="ECO:0000313" key="5">
    <source>
        <dbReference type="EMBL" id="TDQ73784.1"/>
    </source>
</evidence>
<comment type="caution">
    <text evidence="5">The sequence shown here is derived from an EMBL/GenBank/DDBJ whole genome shotgun (WGS) entry which is preliminary data.</text>
</comment>
<feature type="domain" description="HTH araC/xylS-type" evidence="4">
    <location>
        <begin position="190"/>
        <end position="288"/>
    </location>
</feature>
<gene>
    <name evidence="5" type="ORF">CLV99_4221</name>
</gene>
<proteinExistence type="predicted"/>
<sequence length="290" mass="33335">MTMEKKVNADEFVERFMVGSQEHLKYKQFPVKVFQLSEIAPFIKFPTPPIFLAYNLVIHLTEGYFIYQIGPKEYSVQAPAILISSYGNISAVKTADKSVRGHCILINEAAMTSIFRAQEILNIFSISPLINLPREDSIGIHQLCKLLYKELYAEDSYKELNDSLLKSILLKVIKLSSSDKLLSRRQEIAMMFKHLVHKNFKKHKHIGFYADKLAVSTNYLNRCVFSVFSQSSKEVILEICIMHSQLLLFESNKSISDICYELDFSDPSYFSRVFKKLVGLSPTEYRNSAK</sequence>
<dbReference type="GO" id="GO:0003700">
    <property type="term" value="F:DNA-binding transcription factor activity"/>
    <property type="evidence" value="ECO:0007669"/>
    <property type="project" value="InterPro"/>
</dbReference>
<evidence type="ECO:0000313" key="6">
    <source>
        <dbReference type="Proteomes" id="UP000295292"/>
    </source>
</evidence>
<organism evidence="5 6">
    <name type="scientific">Sphingobacterium yanglingense</name>
    <dbReference type="NCBI Taxonomy" id="1437280"/>
    <lineage>
        <taxon>Bacteria</taxon>
        <taxon>Pseudomonadati</taxon>
        <taxon>Bacteroidota</taxon>
        <taxon>Sphingobacteriia</taxon>
        <taxon>Sphingobacteriales</taxon>
        <taxon>Sphingobacteriaceae</taxon>
        <taxon>Sphingobacterium</taxon>
    </lineage>
</organism>
<dbReference type="GO" id="GO:0043565">
    <property type="term" value="F:sequence-specific DNA binding"/>
    <property type="evidence" value="ECO:0007669"/>
    <property type="project" value="InterPro"/>
</dbReference>
<dbReference type="PROSITE" id="PS01124">
    <property type="entry name" value="HTH_ARAC_FAMILY_2"/>
    <property type="match status" value="1"/>
</dbReference>
<evidence type="ECO:0000256" key="2">
    <source>
        <dbReference type="ARBA" id="ARBA00023125"/>
    </source>
</evidence>
<evidence type="ECO:0000259" key="4">
    <source>
        <dbReference type="PROSITE" id="PS01124"/>
    </source>
</evidence>
<reference evidence="5 6" key="1">
    <citation type="submission" date="2019-03" db="EMBL/GenBank/DDBJ databases">
        <title>Genomic Encyclopedia of Archaeal and Bacterial Type Strains, Phase II (KMG-II): from individual species to whole genera.</title>
        <authorList>
            <person name="Goeker M."/>
        </authorList>
    </citation>
    <scope>NUCLEOTIDE SEQUENCE [LARGE SCALE GENOMIC DNA]</scope>
    <source>
        <strain evidence="5 6">DSM 28353</strain>
    </source>
</reference>
<protein>
    <submittedName>
        <fullName evidence="5">AraC-like DNA-binding protein</fullName>
    </submittedName>
</protein>
<dbReference type="SUPFAM" id="SSF46689">
    <property type="entry name" value="Homeodomain-like"/>
    <property type="match status" value="1"/>
</dbReference>
<dbReference type="AlphaFoldDB" id="A0A4R6W4X8"/>
<name>A0A4R6W4X8_9SPHI</name>
<keyword evidence="1" id="KW-0805">Transcription regulation</keyword>
<keyword evidence="3" id="KW-0804">Transcription</keyword>
<dbReference type="EMBL" id="SNYV01000018">
    <property type="protein sequence ID" value="TDQ73784.1"/>
    <property type="molecule type" value="Genomic_DNA"/>
</dbReference>
<dbReference type="PRINTS" id="PR00032">
    <property type="entry name" value="HTHARAC"/>
</dbReference>
<dbReference type="SMART" id="SM00342">
    <property type="entry name" value="HTH_ARAC"/>
    <property type="match status" value="1"/>
</dbReference>
<evidence type="ECO:0000256" key="3">
    <source>
        <dbReference type="ARBA" id="ARBA00023163"/>
    </source>
</evidence>
<dbReference type="PANTHER" id="PTHR43280">
    <property type="entry name" value="ARAC-FAMILY TRANSCRIPTIONAL REGULATOR"/>
    <property type="match status" value="1"/>
</dbReference>
<keyword evidence="2 5" id="KW-0238">DNA-binding</keyword>
<dbReference type="Proteomes" id="UP000295292">
    <property type="component" value="Unassembled WGS sequence"/>
</dbReference>
<accession>A0A4R6W4X8</accession>